<dbReference type="STRING" id="1048340.SAMN05444487_11629"/>
<reference evidence="1 2" key="1">
    <citation type="submission" date="2016-10" db="EMBL/GenBank/DDBJ databases">
        <authorList>
            <person name="de Groot N.N."/>
        </authorList>
    </citation>
    <scope>NUCLEOTIDE SEQUENCE [LARGE SCALE GENOMIC DNA]</scope>
    <source>
        <strain evidence="1 2">DSM 45610</strain>
    </source>
</reference>
<protein>
    <recommendedName>
        <fullName evidence="3">Antitoxin VbhA domain-containing protein</fullName>
    </recommendedName>
</protein>
<evidence type="ECO:0008006" key="3">
    <source>
        <dbReference type="Google" id="ProtNLM"/>
    </source>
</evidence>
<gene>
    <name evidence="1" type="ORF">SAMN05444487_11629</name>
</gene>
<keyword evidence="2" id="KW-1185">Reference proteome</keyword>
<evidence type="ECO:0000313" key="1">
    <source>
        <dbReference type="EMBL" id="SDX38881.1"/>
    </source>
</evidence>
<dbReference type="EMBL" id="FNNQ01000016">
    <property type="protein sequence ID" value="SDX38881.1"/>
    <property type="molecule type" value="Genomic_DNA"/>
</dbReference>
<accession>A0A1H3BB61</accession>
<dbReference type="RefSeq" id="WP_091742206.1">
    <property type="nucleotide sequence ID" value="NZ_FNNQ01000016.1"/>
</dbReference>
<evidence type="ECO:0000313" key="2">
    <source>
        <dbReference type="Proteomes" id="UP000198534"/>
    </source>
</evidence>
<sequence>MRKKNLVKRKLKEAKGSLAVEGLYTTKTEDQLIKRRLMGEITEKEFLRRAKELASLSPKKMKDEDR</sequence>
<name>A0A1H3BB61_9BACL</name>
<dbReference type="OrthoDB" id="2972137at2"/>
<organism evidence="1 2">
    <name type="scientific">Marininema mesophilum</name>
    <dbReference type="NCBI Taxonomy" id="1048340"/>
    <lineage>
        <taxon>Bacteria</taxon>
        <taxon>Bacillati</taxon>
        <taxon>Bacillota</taxon>
        <taxon>Bacilli</taxon>
        <taxon>Bacillales</taxon>
        <taxon>Thermoactinomycetaceae</taxon>
        <taxon>Marininema</taxon>
    </lineage>
</organism>
<dbReference type="AlphaFoldDB" id="A0A1H3BB61"/>
<dbReference type="Proteomes" id="UP000198534">
    <property type="component" value="Unassembled WGS sequence"/>
</dbReference>
<proteinExistence type="predicted"/>